<dbReference type="HAMAP" id="MF_00274">
    <property type="entry name" value="DNA_YbaB_EbfC"/>
    <property type="match status" value="1"/>
</dbReference>
<dbReference type="RefSeq" id="WP_425344665.1">
    <property type="nucleotide sequence ID" value="NZ_JBGUBD010000003.1"/>
</dbReference>
<evidence type="ECO:0000313" key="4">
    <source>
        <dbReference type="Proteomes" id="UP001575105"/>
    </source>
</evidence>
<accession>A0ABV4U2C9</accession>
<dbReference type="PANTHER" id="PTHR33449:SF1">
    <property type="entry name" value="NUCLEOID-ASSOCIATED PROTEIN YBAB"/>
    <property type="match status" value="1"/>
</dbReference>
<dbReference type="Gene3D" id="3.30.1310.10">
    <property type="entry name" value="Nucleoid-associated protein YbaB-like domain"/>
    <property type="match status" value="1"/>
</dbReference>
<comment type="caution">
    <text evidence="3">The sequence shown here is derived from an EMBL/GenBank/DDBJ whole genome shotgun (WGS) entry which is preliminary data.</text>
</comment>
<dbReference type="EMBL" id="JBGUBD010000003">
    <property type="protein sequence ID" value="MFA9477739.1"/>
    <property type="molecule type" value="Genomic_DNA"/>
</dbReference>
<organism evidence="3 4">
    <name type="scientific">Natronomicrosphaera hydrolytica</name>
    <dbReference type="NCBI Taxonomy" id="3242702"/>
    <lineage>
        <taxon>Bacteria</taxon>
        <taxon>Pseudomonadati</taxon>
        <taxon>Planctomycetota</taxon>
        <taxon>Phycisphaerae</taxon>
        <taxon>Phycisphaerales</taxon>
        <taxon>Phycisphaeraceae</taxon>
        <taxon>Natronomicrosphaera</taxon>
    </lineage>
</organism>
<dbReference type="PIRSF" id="PIRSF004555">
    <property type="entry name" value="UCP004555"/>
    <property type="match status" value="1"/>
</dbReference>
<gene>
    <name evidence="3" type="ORF">ACERK3_05455</name>
</gene>
<protein>
    <recommendedName>
        <fullName evidence="2">Nucleoid-associated protein ACERK3_05455</fullName>
    </recommendedName>
</protein>
<evidence type="ECO:0000256" key="2">
    <source>
        <dbReference type="HAMAP-Rule" id="MF_00274"/>
    </source>
</evidence>
<dbReference type="InterPro" id="IPR004401">
    <property type="entry name" value="YbaB/EbfC"/>
</dbReference>
<dbReference type="Proteomes" id="UP001575105">
    <property type="component" value="Unassembled WGS sequence"/>
</dbReference>
<comment type="subcellular location">
    <subcellularLocation>
        <location evidence="2">Cytoplasm</location>
        <location evidence="2">Nucleoid</location>
    </subcellularLocation>
</comment>
<dbReference type="InterPro" id="IPR036894">
    <property type="entry name" value="YbaB-like_sf"/>
</dbReference>
<comment type="similarity">
    <text evidence="2">Belongs to the YbaB/EbfC family.</text>
</comment>
<proteinExistence type="inferred from homology"/>
<evidence type="ECO:0000313" key="3">
    <source>
        <dbReference type="EMBL" id="MFA9477739.1"/>
    </source>
</evidence>
<keyword evidence="1 2" id="KW-0238">DNA-binding</keyword>
<evidence type="ECO:0000256" key="1">
    <source>
        <dbReference type="ARBA" id="ARBA00023125"/>
    </source>
</evidence>
<dbReference type="PANTHER" id="PTHR33449">
    <property type="entry name" value="NUCLEOID-ASSOCIATED PROTEIN YBAB"/>
    <property type="match status" value="1"/>
</dbReference>
<comment type="subunit">
    <text evidence="2">Homodimer.</text>
</comment>
<name>A0ABV4U2C9_9BACT</name>
<keyword evidence="4" id="KW-1185">Reference proteome</keyword>
<keyword evidence="2" id="KW-0963">Cytoplasm</keyword>
<comment type="function">
    <text evidence="2">Binds to DNA and alters its conformation. May be involved in regulation of gene expression, nucleoid organization and DNA protection.</text>
</comment>
<dbReference type="NCBIfam" id="TIGR00103">
    <property type="entry name" value="DNA_YbaB_EbfC"/>
    <property type="match status" value="1"/>
</dbReference>
<dbReference type="SUPFAM" id="SSF82607">
    <property type="entry name" value="YbaB-like"/>
    <property type="match status" value="1"/>
</dbReference>
<dbReference type="Pfam" id="PF02575">
    <property type="entry name" value="YbaB_DNA_bd"/>
    <property type="match status" value="1"/>
</dbReference>
<sequence length="122" mass="13043">MFDQMKNLKNLAGMLGNAGEMKERFEKLQAELAEKRIDADAGAGAVRVTVNGKFELVNIEIDRAMLTALVGDAAEADKEMVEELILSATNAAIHKAHEVARQEFSRAAGGLNLPGLEGMMGG</sequence>
<reference evidence="3 4" key="1">
    <citation type="submission" date="2024-08" db="EMBL/GenBank/DDBJ databases">
        <title>Whole-genome sequencing of halo(alkali)philic microorganisms from hypersaline lakes.</title>
        <authorList>
            <person name="Sorokin D.Y."/>
            <person name="Merkel A.Y."/>
            <person name="Messina E."/>
            <person name="Yakimov M."/>
        </authorList>
    </citation>
    <scope>NUCLEOTIDE SEQUENCE [LARGE SCALE GENOMIC DNA]</scope>
    <source>
        <strain evidence="3 4">AB-hyl4</strain>
    </source>
</reference>